<dbReference type="RefSeq" id="WP_274203252.1">
    <property type="nucleotide sequence ID" value="NZ_JAQZAO010000015.1"/>
</dbReference>
<dbReference type="InterPro" id="IPR023393">
    <property type="entry name" value="START-like_dom_sf"/>
</dbReference>
<reference evidence="1 2" key="1">
    <citation type="submission" date="2023-02" db="EMBL/GenBank/DDBJ databases">
        <title>Genome sequencing required for Actinomycetospora new species description.</title>
        <authorList>
            <person name="Saimee Y."/>
            <person name="Duangmal K."/>
        </authorList>
    </citation>
    <scope>NUCLEOTIDE SEQUENCE [LARGE SCALE GENOMIC DNA]</scope>
    <source>
        <strain evidence="1 2">DW7H6</strain>
    </source>
</reference>
<protein>
    <submittedName>
        <fullName evidence="1">SRPBCC family protein</fullName>
    </submittedName>
</protein>
<dbReference type="Gene3D" id="3.30.530.20">
    <property type="match status" value="1"/>
</dbReference>
<name>A0ABT5T461_9PSEU</name>
<comment type="caution">
    <text evidence="1">The sequence shown here is derived from an EMBL/GenBank/DDBJ whole genome shotgun (WGS) entry which is preliminary data.</text>
</comment>
<accession>A0ABT5T461</accession>
<evidence type="ECO:0000313" key="2">
    <source>
        <dbReference type="Proteomes" id="UP001300763"/>
    </source>
</evidence>
<gene>
    <name evidence="1" type="ORF">PGB27_25505</name>
</gene>
<dbReference type="EMBL" id="JAQZAO010000015">
    <property type="protein sequence ID" value="MDD7968718.1"/>
    <property type="molecule type" value="Genomic_DNA"/>
</dbReference>
<keyword evidence="2" id="KW-1185">Reference proteome</keyword>
<dbReference type="SUPFAM" id="SSF55961">
    <property type="entry name" value="Bet v1-like"/>
    <property type="match status" value="1"/>
</dbReference>
<dbReference type="Pfam" id="PF10604">
    <property type="entry name" value="Polyketide_cyc2"/>
    <property type="match status" value="1"/>
</dbReference>
<organism evidence="1 2">
    <name type="scientific">Actinomycetospora lemnae</name>
    <dbReference type="NCBI Taxonomy" id="3019891"/>
    <lineage>
        <taxon>Bacteria</taxon>
        <taxon>Bacillati</taxon>
        <taxon>Actinomycetota</taxon>
        <taxon>Actinomycetes</taxon>
        <taxon>Pseudonocardiales</taxon>
        <taxon>Pseudonocardiaceae</taxon>
        <taxon>Actinomycetospora</taxon>
    </lineage>
</organism>
<dbReference type="Proteomes" id="UP001300763">
    <property type="component" value="Unassembled WGS sequence"/>
</dbReference>
<dbReference type="InterPro" id="IPR019587">
    <property type="entry name" value="Polyketide_cyclase/dehydratase"/>
</dbReference>
<evidence type="ECO:0000313" key="1">
    <source>
        <dbReference type="EMBL" id="MDD7968718.1"/>
    </source>
</evidence>
<proteinExistence type="predicted"/>
<sequence>MPRAWGFDRTSRIPASPAAVWARIVTPDGINDEMRPWLTMALPRDAGDLTIDAVRPGEPVGRAWLRLGGLVPIDYDDLVVTELEPGRRFLEQSTMASMRRWEHERTVVPGADGGATVTDRVTYEPRAVLRWAGPLLRPVLAAFFAHRHRRLVRHFAAPSR</sequence>